<gene>
    <name evidence="1" type="ORF">COW36_04825</name>
</gene>
<evidence type="ECO:0000313" key="2">
    <source>
        <dbReference type="Proteomes" id="UP000231019"/>
    </source>
</evidence>
<dbReference type="SUPFAM" id="SSF55729">
    <property type="entry name" value="Acyl-CoA N-acyltransferases (Nat)"/>
    <property type="match status" value="1"/>
</dbReference>
<sequence length="383" mass="44993">MKIYTRFTLAQVPWPATADGDYARRFLTPLMCDGTIKYFDNIDAEIQLLEADGQIFPLVLGNLRPASRNSYVASPMSHYVDYGREEMEIELKNYPLLKALLKPLVNVLEQAFRALKLEQVVLVNNWLLSTNLYPAFEPSKLKAMTQMLIAAFPDRPIIFRSVNIALNQTIFQQLRALDYEPVFSRQVYILDPAKKTYLNKDSYKRDLRIQRRSDYVWEHRKDLSGREIAHLRLLYDDLYLHKYSSLNPQFNTRFITAALEHDWLQMAWLRKPDQELPDAMIGWFERDGVMTAPLVGYDRDLPEKVGLFRLCTLKLLQEAVQHGWILHQSSGVSKYKMHRGAEPSMEYNMVYFKHCLRLRQIPWQTLRLLTDKLLIPMMEKLEL</sequence>
<dbReference type="InterPro" id="IPR016181">
    <property type="entry name" value="Acyl_CoA_acyltransferase"/>
</dbReference>
<dbReference type="Proteomes" id="UP000231019">
    <property type="component" value="Unassembled WGS sequence"/>
</dbReference>
<dbReference type="AlphaFoldDB" id="A0A2M7G929"/>
<comment type="caution">
    <text evidence="1">The sequence shown here is derived from an EMBL/GenBank/DDBJ whole genome shotgun (WGS) entry which is preliminary data.</text>
</comment>
<proteinExistence type="predicted"/>
<name>A0A2M7G929_9BACT</name>
<dbReference type="EMBL" id="PFFQ01000012">
    <property type="protein sequence ID" value="PIW18619.1"/>
    <property type="molecule type" value="Genomic_DNA"/>
</dbReference>
<reference evidence="1 2" key="1">
    <citation type="submission" date="2017-09" db="EMBL/GenBank/DDBJ databases">
        <title>Depth-based differentiation of microbial function through sediment-hosted aquifers and enrichment of novel symbionts in the deep terrestrial subsurface.</title>
        <authorList>
            <person name="Probst A.J."/>
            <person name="Ladd B."/>
            <person name="Jarett J.K."/>
            <person name="Geller-Mcgrath D.E."/>
            <person name="Sieber C.M."/>
            <person name="Emerson J.B."/>
            <person name="Anantharaman K."/>
            <person name="Thomas B.C."/>
            <person name="Malmstrom R."/>
            <person name="Stieglmeier M."/>
            <person name="Klingl A."/>
            <person name="Woyke T."/>
            <person name="Ryan C.M."/>
            <person name="Banfield J.F."/>
        </authorList>
    </citation>
    <scope>NUCLEOTIDE SEQUENCE [LARGE SCALE GENOMIC DNA]</scope>
    <source>
        <strain evidence="1">CG17_big_fil_post_rev_8_21_14_2_50_48_46</strain>
    </source>
</reference>
<evidence type="ECO:0000313" key="1">
    <source>
        <dbReference type="EMBL" id="PIW18619.1"/>
    </source>
</evidence>
<protein>
    <submittedName>
        <fullName evidence="1">Uncharacterized protein</fullName>
    </submittedName>
</protein>
<organism evidence="1 2">
    <name type="scientific">bacterium (Candidatus Blackallbacteria) CG17_big_fil_post_rev_8_21_14_2_50_48_46</name>
    <dbReference type="NCBI Taxonomy" id="2014261"/>
    <lineage>
        <taxon>Bacteria</taxon>
        <taxon>Candidatus Blackallbacteria</taxon>
    </lineage>
</organism>
<accession>A0A2M7G929</accession>